<protein>
    <recommendedName>
        <fullName evidence="4">YtxH domain-containing protein</fullName>
    </recommendedName>
</protein>
<name>A0A379LW02_9NOCA</name>
<dbReference type="RefSeq" id="WP_016932612.1">
    <property type="nucleotide sequence ID" value="NZ_CP101467.1"/>
</dbReference>
<dbReference type="Proteomes" id="UP000254569">
    <property type="component" value="Unassembled WGS sequence"/>
</dbReference>
<dbReference type="EMBL" id="UGVI01000001">
    <property type="protein sequence ID" value="SUE13538.1"/>
    <property type="molecule type" value="Genomic_DNA"/>
</dbReference>
<sequence>MMRALIFAAGAAAGFVAGTRAGRETYDKMRGRSNELWHNPAVQDKVIPAVQDKVTEAASVVKEKAPQLQETVGGLAEKVTHRGQSGSGQHAATHTGSSTSESTPATDEPTRPPASPGDQPRPPA</sequence>
<evidence type="ECO:0000313" key="2">
    <source>
        <dbReference type="EMBL" id="SUE13538.1"/>
    </source>
</evidence>
<feature type="region of interest" description="Disordered" evidence="1">
    <location>
        <begin position="76"/>
        <end position="124"/>
    </location>
</feature>
<gene>
    <name evidence="2" type="ORF">NCTC13296_00359</name>
</gene>
<reference evidence="2 3" key="1">
    <citation type="submission" date="2018-06" db="EMBL/GenBank/DDBJ databases">
        <authorList>
            <consortium name="Pathogen Informatics"/>
            <person name="Doyle S."/>
        </authorList>
    </citation>
    <scope>NUCLEOTIDE SEQUENCE [LARGE SCALE GENOMIC DNA]</scope>
    <source>
        <strain evidence="2 3">NCTC13296</strain>
    </source>
</reference>
<dbReference type="AlphaFoldDB" id="A0A379LW02"/>
<organism evidence="2 3">
    <name type="scientific">Rhodococcus gordoniae</name>
    <dbReference type="NCBI Taxonomy" id="223392"/>
    <lineage>
        <taxon>Bacteria</taxon>
        <taxon>Bacillati</taxon>
        <taxon>Actinomycetota</taxon>
        <taxon>Actinomycetes</taxon>
        <taxon>Mycobacteriales</taxon>
        <taxon>Nocardiaceae</taxon>
        <taxon>Rhodococcus</taxon>
    </lineage>
</organism>
<accession>A0A379LW02</accession>
<feature type="compositionally biased region" description="Pro residues" evidence="1">
    <location>
        <begin position="111"/>
        <end position="124"/>
    </location>
</feature>
<evidence type="ECO:0000256" key="1">
    <source>
        <dbReference type="SAM" id="MobiDB-lite"/>
    </source>
</evidence>
<evidence type="ECO:0008006" key="4">
    <source>
        <dbReference type="Google" id="ProtNLM"/>
    </source>
</evidence>
<dbReference type="OrthoDB" id="5125216at2"/>
<evidence type="ECO:0000313" key="3">
    <source>
        <dbReference type="Proteomes" id="UP000254569"/>
    </source>
</evidence>
<feature type="compositionally biased region" description="Polar residues" evidence="1">
    <location>
        <begin position="82"/>
        <end position="105"/>
    </location>
</feature>
<proteinExistence type="predicted"/>
<keyword evidence="3" id="KW-1185">Reference proteome</keyword>